<gene>
    <name evidence="9" type="ORF">BaRGS_00007643</name>
</gene>
<feature type="transmembrane region" description="Helical" evidence="6">
    <location>
        <begin position="74"/>
        <end position="94"/>
    </location>
</feature>
<evidence type="ECO:0000259" key="7">
    <source>
        <dbReference type="Pfam" id="PF04991"/>
    </source>
</evidence>
<protein>
    <recommendedName>
        <fullName evidence="11">Fukutin</fullName>
    </recommendedName>
</protein>
<organism evidence="9 10">
    <name type="scientific">Batillaria attramentaria</name>
    <dbReference type="NCBI Taxonomy" id="370345"/>
    <lineage>
        <taxon>Eukaryota</taxon>
        <taxon>Metazoa</taxon>
        <taxon>Spiralia</taxon>
        <taxon>Lophotrochozoa</taxon>
        <taxon>Mollusca</taxon>
        <taxon>Gastropoda</taxon>
        <taxon>Caenogastropoda</taxon>
        <taxon>Sorbeoconcha</taxon>
        <taxon>Cerithioidea</taxon>
        <taxon>Batillariidae</taxon>
        <taxon>Batillaria</taxon>
    </lineage>
</organism>
<dbReference type="EMBL" id="JACVVK020000033">
    <property type="protein sequence ID" value="KAK7501158.1"/>
    <property type="molecule type" value="Genomic_DNA"/>
</dbReference>
<comment type="subcellular location">
    <subcellularLocation>
        <location evidence="1">Membrane</location>
        <topology evidence="1">Single-pass membrane protein</topology>
    </subcellularLocation>
</comment>
<keyword evidence="10" id="KW-1185">Reference proteome</keyword>
<dbReference type="Pfam" id="PF19737">
    <property type="entry name" value="FKTN_N"/>
    <property type="match status" value="1"/>
</dbReference>
<dbReference type="InterPro" id="IPR032675">
    <property type="entry name" value="LRR_dom_sf"/>
</dbReference>
<evidence type="ECO:0000259" key="8">
    <source>
        <dbReference type="Pfam" id="PF19737"/>
    </source>
</evidence>
<comment type="caution">
    <text evidence="9">The sequence shown here is derived from an EMBL/GenBank/DDBJ whole genome shotgun (WGS) entry which is preliminary data.</text>
</comment>
<keyword evidence="2 6" id="KW-0812">Transmembrane</keyword>
<evidence type="ECO:0008006" key="11">
    <source>
        <dbReference type="Google" id="ProtNLM"/>
    </source>
</evidence>
<feature type="domain" description="LicD/FKTN/FKRP nucleotidyltransferase" evidence="7">
    <location>
        <begin position="338"/>
        <end position="378"/>
    </location>
</feature>
<evidence type="ECO:0000256" key="6">
    <source>
        <dbReference type="SAM" id="Phobius"/>
    </source>
</evidence>
<dbReference type="Gene3D" id="3.80.10.10">
    <property type="entry name" value="Ribonuclease Inhibitor"/>
    <property type="match status" value="1"/>
</dbReference>
<evidence type="ECO:0000256" key="5">
    <source>
        <dbReference type="SAM" id="MobiDB-lite"/>
    </source>
</evidence>
<feature type="compositionally biased region" description="Low complexity" evidence="5">
    <location>
        <begin position="730"/>
        <end position="742"/>
    </location>
</feature>
<evidence type="ECO:0000256" key="2">
    <source>
        <dbReference type="ARBA" id="ARBA00022692"/>
    </source>
</evidence>
<dbReference type="AlphaFoldDB" id="A0ABD0LNV9"/>
<sequence length="1229" mass="136705">MDDRDCNRRQQKVLDMLVQLSPPAGGERPPQAAADVFGNTLPPGFSEKRRRLLGQLLRLTVTKIIVAMRESRSYILKGLLALAVTFLVVQFVGYKIFVDKVEKHFDTSPWGMARYLVETCNKVELPVFVVEPSLLRALRVGEGALDLWNRARNPVITFGVIDASVEELHNLMSRCSDLNHLELDSADPRDHSLDTKQNYRTIPSHYFLWRQTSAAPLLHLVVFYRRGDYIWHAAAVDGKIKSLPVNTSLLSVGQHEGAIEKFSIKSEKIKGLTLAYPVDTSSFVWGLQHSKFVECDYARARHFFTKYGRKNIQDMAEFRRKGRQLLSVVVKTLDSMALPFWLSSGTCLGWFRQCDIIPYSKDVDIGIFIKDYREELVTALENVGLKLVQTFGKVSDSLEHSFAYDDVKLDIFFFYEEKDYIWNGGTQASTGKKFKYIFPKFTLAWTEFLGLRVRVPDPALPYIQANYGKKWEVPVRDWDWKKSPANVHENGVWPVHEWNEVIQLFEWEAELPVPVLEQLLTALSPCQLLTLERKLGKADTAAAWRKLCEKLRYANKRREPWEPPHLSHSAHNQRYFRSQFLKHYLSTYLLPFLVHWPQHDPGLATYSDSSAGKSSQPSKDSGYFYSSVGSQNPNGCKMFSSAHTSDSGYMAHMHSSFEPASLKQQSEVPMGSAFHGERLFDRLDKRNHCLRGDEKAVPYRDSQVGKNKSESEQGRTMSQDKCVHLRTDSETGSVHTVSGTSSQKDTHSEACSHSADLKLNGADFDGGMGDGEVLLGEGDKPQTLVEQDPQEHCELDLFDEALASVSSHAGAGAGDCGSSSGHSQWLIDGPGSLNCETASPTMTVKQKGGNSGNVTSPCSCVAAVRKGHVMRARRQSAKDERCLQDESSQPPSLCNLVHGIETLSLVSCASSSESQTEPLLSILASWLPGWTALRQLVLHLDTGQGLDLASSVLLGKIRVGQLTSLVLRLGSSCGWARCFFWDVLQAIASRIPSSLAFPCCNNAEPMKHFAFSSDYTPVEGHLHLEDRVVEGVTSLCVWDTGLQNSCAMKSLAEYIACDQSLCCLSLKDCDISPSDAEVLITALNKREPGKLEQLELQGVDLSLGWSSLCLLLSSNLALTALTLSDCKLTAQHSDGLVHFVPAVVFAGSSLKTLKISNTRTDLQSLQCLADALLQAPADCMPLLDSLTVSGLQWRSDVSEQSLLLEKLHRIAVRVELEGDDYLSDYVAQM</sequence>
<dbReference type="Pfam" id="PF04991">
    <property type="entry name" value="LicD"/>
    <property type="match status" value="1"/>
</dbReference>
<dbReference type="SUPFAM" id="SSF52047">
    <property type="entry name" value="RNI-like"/>
    <property type="match status" value="1"/>
</dbReference>
<dbReference type="InterPro" id="IPR009644">
    <property type="entry name" value="FKTN/MNN4/W02B3.4-1"/>
</dbReference>
<evidence type="ECO:0000256" key="3">
    <source>
        <dbReference type="ARBA" id="ARBA00022989"/>
    </source>
</evidence>
<dbReference type="PANTHER" id="PTHR15407">
    <property type="entry name" value="FUKUTIN-RELATED"/>
    <property type="match status" value="1"/>
</dbReference>
<name>A0ABD0LNV9_9CAEN</name>
<feature type="domain" description="Ribitol-5-phosphate transferase FKTN N-terminal" evidence="8">
    <location>
        <begin position="94"/>
        <end position="322"/>
    </location>
</feature>
<dbReference type="Proteomes" id="UP001519460">
    <property type="component" value="Unassembled WGS sequence"/>
</dbReference>
<accession>A0ABD0LNV9</accession>
<dbReference type="InterPro" id="IPR007074">
    <property type="entry name" value="LicD/FKTN/FKRP_NTP_transf"/>
</dbReference>
<reference evidence="9 10" key="1">
    <citation type="journal article" date="2023" name="Sci. Data">
        <title>Genome assembly of the Korean intertidal mud-creeper Batillaria attramentaria.</title>
        <authorList>
            <person name="Patra A.K."/>
            <person name="Ho P.T."/>
            <person name="Jun S."/>
            <person name="Lee S.J."/>
            <person name="Kim Y."/>
            <person name="Won Y.J."/>
        </authorList>
    </citation>
    <scope>NUCLEOTIDE SEQUENCE [LARGE SCALE GENOMIC DNA]</scope>
    <source>
        <strain evidence="9">Wonlab-2016</strain>
    </source>
</reference>
<dbReference type="PANTHER" id="PTHR15407:SF28">
    <property type="entry name" value="RIBITOL-5-PHOSPHATE TRANSFERASE FKTN"/>
    <property type="match status" value="1"/>
</dbReference>
<evidence type="ECO:0000313" key="9">
    <source>
        <dbReference type="EMBL" id="KAK7501158.1"/>
    </source>
</evidence>
<evidence type="ECO:0000256" key="4">
    <source>
        <dbReference type="ARBA" id="ARBA00023136"/>
    </source>
</evidence>
<dbReference type="GO" id="GO:0016020">
    <property type="term" value="C:membrane"/>
    <property type="evidence" value="ECO:0007669"/>
    <property type="project" value="UniProtKB-SubCell"/>
</dbReference>
<proteinExistence type="predicted"/>
<keyword evidence="4 6" id="KW-0472">Membrane</keyword>
<dbReference type="GO" id="GO:0009100">
    <property type="term" value="P:glycoprotein metabolic process"/>
    <property type="evidence" value="ECO:0007669"/>
    <property type="project" value="UniProtKB-ARBA"/>
</dbReference>
<evidence type="ECO:0000256" key="1">
    <source>
        <dbReference type="ARBA" id="ARBA00004167"/>
    </source>
</evidence>
<dbReference type="InterPro" id="IPR045587">
    <property type="entry name" value="FKTN_N"/>
</dbReference>
<evidence type="ECO:0000313" key="10">
    <source>
        <dbReference type="Proteomes" id="UP001519460"/>
    </source>
</evidence>
<keyword evidence="3 6" id="KW-1133">Transmembrane helix</keyword>
<feature type="region of interest" description="Disordered" evidence="5">
    <location>
        <begin position="695"/>
        <end position="752"/>
    </location>
</feature>